<name>A0A5B0KLF0_9PROT</name>
<reference evidence="1 2" key="1">
    <citation type="submission" date="2019-07" db="EMBL/GenBank/DDBJ databases">
        <title>Genome sequencing of the stress-tolerant strain Azospirillum brasilense Az19.</title>
        <authorList>
            <person name="Maroniche G.A."/>
            <person name="Garcia J.E."/>
            <person name="Pagnussat L."/>
            <person name="Amenta M."/>
            <person name="Creus C.M."/>
        </authorList>
    </citation>
    <scope>NUCLEOTIDE SEQUENCE [LARGE SCALE GENOMIC DNA]</scope>
    <source>
        <strain evidence="1 2">Az19</strain>
    </source>
</reference>
<gene>
    <name evidence="1" type="ORF">FH063_003245</name>
</gene>
<evidence type="ECO:0000313" key="2">
    <source>
        <dbReference type="Proteomes" id="UP000325333"/>
    </source>
</evidence>
<dbReference type="InterPro" id="IPR023214">
    <property type="entry name" value="HAD_sf"/>
</dbReference>
<protein>
    <recommendedName>
        <fullName evidence="3">Haloacid dehalogenase-like hydrolase</fullName>
    </recommendedName>
</protein>
<dbReference type="Pfam" id="PF12710">
    <property type="entry name" value="HAD"/>
    <property type="match status" value="1"/>
</dbReference>
<dbReference type="Proteomes" id="UP000325333">
    <property type="component" value="Unassembled WGS sequence"/>
</dbReference>
<dbReference type="InterPro" id="IPR050582">
    <property type="entry name" value="HAD-like_SerB"/>
</dbReference>
<comment type="caution">
    <text evidence="1">The sequence shown here is derived from an EMBL/GenBank/DDBJ whole genome shotgun (WGS) entry which is preliminary data.</text>
</comment>
<accession>A0A5B0KLF0</accession>
<evidence type="ECO:0000313" key="1">
    <source>
        <dbReference type="EMBL" id="KAA1053049.1"/>
    </source>
</evidence>
<dbReference type="AlphaFoldDB" id="A0A5B0KLF0"/>
<evidence type="ECO:0008006" key="3">
    <source>
        <dbReference type="Google" id="ProtNLM"/>
    </source>
</evidence>
<organism evidence="1 2">
    <name type="scientific">Azospirillum argentinense</name>
    <dbReference type="NCBI Taxonomy" id="2970906"/>
    <lineage>
        <taxon>Bacteria</taxon>
        <taxon>Pseudomonadati</taxon>
        <taxon>Pseudomonadota</taxon>
        <taxon>Alphaproteobacteria</taxon>
        <taxon>Rhodospirillales</taxon>
        <taxon>Azospirillaceae</taxon>
        <taxon>Azospirillum</taxon>
    </lineage>
</organism>
<dbReference type="SUPFAM" id="SSF56784">
    <property type="entry name" value="HAD-like"/>
    <property type="match status" value="1"/>
</dbReference>
<dbReference type="InterPro" id="IPR036412">
    <property type="entry name" value="HAD-like_sf"/>
</dbReference>
<dbReference type="Gene3D" id="3.40.50.1000">
    <property type="entry name" value="HAD superfamily/HAD-like"/>
    <property type="match status" value="1"/>
</dbReference>
<dbReference type="PANTHER" id="PTHR43344">
    <property type="entry name" value="PHOSPHOSERINE PHOSPHATASE"/>
    <property type="match status" value="1"/>
</dbReference>
<proteinExistence type="predicted"/>
<dbReference type="EMBL" id="VEWN01000018">
    <property type="protein sequence ID" value="KAA1053049.1"/>
    <property type="molecule type" value="Genomic_DNA"/>
</dbReference>
<sequence length="357" mass="39378">MPFRLNNRGATMPLSCCRMPWVRLAAARWVAMACILALASGLLAGPGGAAERDPLPSWNDGAAKAAIMAFVARVTTEGGADFVPTEQRIATFDNDGTLWPEQPGYVQAAFLMDRLKDMAPQHPEWRTEQPYKAALEGDQKAVAAGGMRAIDSLVMATHAGMTSEEFAEAVRSWITTARHSRFDRPYTDLAYQPMIELVTYLKDQRFKVYIVSGGGVEFMRPWTEAIYGIPPEQVVGSSIKLRYELTGDSPALRRLPEIDFIDDGPGKPVGIAKAIGRRPIFAAGNSDGDLQMLQWTTLAPGPHFALLVHHTDAEREWAYDRNSAVGKLDKALDEAPGRGWLVVDMKTDWKAVFPFQR</sequence>